<organism evidence="2 3">
    <name type="scientific">Piloderma croceum (strain F 1598)</name>
    <dbReference type="NCBI Taxonomy" id="765440"/>
    <lineage>
        <taxon>Eukaryota</taxon>
        <taxon>Fungi</taxon>
        <taxon>Dikarya</taxon>
        <taxon>Basidiomycota</taxon>
        <taxon>Agaricomycotina</taxon>
        <taxon>Agaricomycetes</taxon>
        <taxon>Agaricomycetidae</taxon>
        <taxon>Atheliales</taxon>
        <taxon>Atheliaceae</taxon>
        <taxon>Piloderma</taxon>
    </lineage>
</organism>
<gene>
    <name evidence="2" type="ORF">PILCRDRAFT_813943</name>
</gene>
<dbReference type="Pfam" id="PF14388">
    <property type="entry name" value="DUF4419"/>
    <property type="match status" value="1"/>
</dbReference>
<dbReference type="Proteomes" id="UP000054166">
    <property type="component" value="Unassembled WGS sequence"/>
</dbReference>
<sequence length="399" mass="45473">MPVTFQPAKHQANIIPPPRQLTEEPPATQILRGACYDQFKKCGEIFQSSLDQKESNDSQNIIPYRNGFVHTVIQCYNKHNALVIRPDDVWLAVLTQFNFFVNGNAEQLRKQFVSHEGKKELEIKAMGTRHTVDFGFMARQMTNLIDENIVDPALRAWILPDFSTTTDNDVTVSSIVMMATLKAYFSYKMTLMCGIPRVTLEGEKEDWEKILTRLEKLKEYGDKTTAWYHLLVPVISRFVRAFDGPDAEENIDFWQKVAHYQGGGSGPRWIAGWINAFCVFDEKGKWIGHRIGQTPEPPNEKFARRVKTEHYLTLDGIIYHRTDTNDVPSGFAEVDVKLDDNGQKFDTVLTAGLVGARICDSEDKSLSSEGKRDTARPVVAWWIFAKKDVVEEDPFGGRF</sequence>
<dbReference type="OrthoDB" id="9978173at2759"/>
<dbReference type="STRING" id="765440.A0A0C3CGQ1"/>
<reference evidence="2 3" key="1">
    <citation type="submission" date="2014-04" db="EMBL/GenBank/DDBJ databases">
        <authorList>
            <consortium name="DOE Joint Genome Institute"/>
            <person name="Kuo A."/>
            <person name="Tarkka M."/>
            <person name="Buscot F."/>
            <person name="Kohler A."/>
            <person name="Nagy L.G."/>
            <person name="Floudas D."/>
            <person name="Copeland A."/>
            <person name="Barry K.W."/>
            <person name="Cichocki N."/>
            <person name="Veneault-Fourrey C."/>
            <person name="LaButti K."/>
            <person name="Lindquist E.A."/>
            <person name="Lipzen A."/>
            <person name="Lundell T."/>
            <person name="Morin E."/>
            <person name="Murat C."/>
            <person name="Sun H."/>
            <person name="Tunlid A."/>
            <person name="Henrissat B."/>
            <person name="Grigoriev I.V."/>
            <person name="Hibbett D.S."/>
            <person name="Martin F."/>
            <person name="Nordberg H.P."/>
            <person name="Cantor M.N."/>
            <person name="Hua S.X."/>
        </authorList>
    </citation>
    <scope>NUCLEOTIDE SEQUENCE [LARGE SCALE GENOMIC DNA]</scope>
    <source>
        <strain evidence="2 3">F 1598</strain>
    </source>
</reference>
<evidence type="ECO:0000256" key="1">
    <source>
        <dbReference type="SAM" id="MobiDB-lite"/>
    </source>
</evidence>
<dbReference type="EMBL" id="KN832976">
    <property type="protein sequence ID" value="KIM88942.1"/>
    <property type="molecule type" value="Genomic_DNA"/>
</dbReference>
<name>A0A0C3CGQ1_PILCF</name>
<dbReference type="InParanoid" id="A0A0C3CGQ1"/>
<keyword evidence="3" id="KW-1185">Reference proteome</keyword>
<dbReference type="PANTHER" id="PTHR31252">
    <property type="entry name" value="DUF4419 DOMAIN-CONTAINING PROTEIN"/>
    <property type="match status" value="1"/>
</dbReference>
<accession>A0A0C3CGQ1</accession>
<feature type="region of interest" description="Disordered" evidence="1">
    <location>
        <begin position="1"/>
        <end position="22"/>
    </location>
</feature>
<dbReference type="InterPro" id="IPR025533">
    <property type="entry name" value="DUF4419"/>
</dbReference>
<reference evidence="3" key="2">
    <citation type="submission" date="2015-01" db="EMBL/GenBank/DDBJ databases">
        <title>Evolutionary Origins and Diversification of the Mycorrhizal Mutualists.</title>
        <authorList>
            <consortium name="DOE Joint Genome Institute"/>
            <consortium name="Mycorrhizal Genomics Consortium"/>
            <person name="Kohler A."/>
            <person name="Kuo A."/>
            <person name="Nagy L.G."/>
            <person name="Floudas D."/>
            <person name="Copeland A."/>
            <person name="Barry K.W."/>
            <person name="Cichocki N."/>
            <person name="Veneault-Fourrey C."/>
            <person name="LaButti K."/>
            <person name="Lindquist E.A."/>
            <person name="Lipzen A."/>
            <person name="Lundell T."/>
            <person name="Morin E."/>
            <person name="Murat C."/>
            <person name="Riley R."/>
            <person name="Ohm R."/>
            <person name="Sun H."/>
            <person name="Tunlid A."/>
            <person name="Henrissat B."/>
            <person name="Grigoriev I.V."/>
            <person name="Hibbett D.S."/>
            <person name="Martin F."/>
        </authorList>
    </citation>
    <scope>NUCLEOTIDE SEQUENCE [LARGE SCALE GENOMIC DNA]</scope>
    <source>
        <strain evidence="3">F 1598</strain>
    </source>
</reference>
<evidence type="ECO:0008006" key="4">
    <source>
        <dbReference type="Google" id="ProtNLM"/>
    </source>
</evidence>
<evidence type="ECO:0000313" key="2">
    <source>
        <dbReference type="EMBL" id="KIM88942.1"/>
    </source>
</evidence>
<dbReference type="AlphaFoldDB" id="A0A0C3CGQ1"/>
<dbReference type="PANTHER" id="PTHR31252:SF11">
    <property type="entry name" value="DUF4419 DOMAIN-CONTAINING PROTEIN"/>
    <property type="match status" value="1"/>
</dbReference>
<protein>
    <recommendedName>
        <fullName evidence="4">DUF4419 domain-containing protein</fullName>
    </recommendedName>
</protein>
<evidence type="ECO:0000313" key="3">
    <source>
        <dbReference type="Proteomes" id="UP000054166"/>
    </source>
</evidence>
<dbReference type="HOGENOM" id="CLU_037155_2_0_1"/>
<proteinExistence type="predicted"/>